<evidence type="ECO:0000313" key="16">
    <source>
        <dbReference type="Proteomes" id="UP000813444"/>
    </source>
</evidence>
<evidence type="ECO:0000256" key="13">
    <source>
        <dbReference type="SAM" id="Phobius"/>
    </source>
</evidence>
<comment type="subcellular location">
    <subcellularLocation>
        <location evidence="2">Membrane</location>
        <topology evidence="2">Multi-pass membrane protein</topology>
    </subcellularLocation>
</comment>
<dbReference type="GO" id="GO:0016020">
    <property type="term" value="C:membrane"/>
    <property type="evidence" value="ECO:0007669"/>
    <property type="project" value="UniProtKB-SubCell"/>
</dbReference>
<dbReference type="Pfam" id="PF13639">
    <property type="entry name" value="zf-RING_2"/>
    <property type="match status" value="1"/>
</dbReference>
<dbReference type="PROSITE" id="PS50089">
    <property type="entry name" value="ZF_RING_2"/>
    <property type="match status" value="1"/>
</dbReference>
<dbReference type="AlphaFoldDB" id="A0A8K0SR44"/>
<evidence type="ECO:0000256" key="9">
    <source>
        <dbReference type="ARBA" id="ARBA00022833"/>
    </source>
</evidence>
<feature type="transmembrane region" description="Helical" evidence="13">
    <location>
        <begin position="6"/>
        <end position="24"/>
    </location>
</feature>
<reference evidence="15" key="1">
    <citation type="journal article" date="2021" name="Nat. Commun.">
        <title>Genetic determinants of endophytism in the Arabidopsis root mycobiome.</title>
        <authorList>
            <person name="Mesny F."/>
            <person name="Miyauchi S."/>
            <person name="Thiergart T."/>
            <person name="Pickel B."/>
            <person name="Atanasova L."/>
            <person name="Karlsson M."/>
            <person name="Huettel B."/>
            <person name="Barry K.W."/>
            <person name="Haridas S."/>
            <person name="Chen C."/>
            <person name="Bauer D."/>
            <person name="Andreopoulos W."/>
            <person name="Pangilinan J."/>
            <person name="LaButti K."/>
            <person name="Riley R."/>
            <person name="Lipzen A."/>
            <person name="Clum A."/>
            <person name="Drula E."/>
            <person name="Henrissat B."/>
            <person name="Kohler A."/>
            <person name="Grigoriev I.V."/>
            <person name="Martin F.M."/>
            <person name="Hacquard S."/>
        </authorList>
    </citation>
    <scope>NUCLEOTIDE SEQUENCE</scope>
    <source>
        <strain evidence="15">MPI-CAGE-CH-0235</strain>
    </source>
</reference>
<keyword evidence="7 12" id="KW-0863">Zinc-finger</keyword>
<evidence type="ECO:0000256" key="10">
    <source>
        <dbReference type="ARBA" id="ARBA00022989"/>
    </source>
</evidence>
<evidence type="ECO:0000256" key="3">
    <source>
        <dbReference type="ARBA" id="ARBA00012483"/>
    </source>
</evidence>
<dbReference type="InterPro" id="IPR011016">
    <property type="entry name" value="Znf_RING-CH"/>
</dbReference>
<name>A0A8K0SR44_9HYPO</name>
<dbReference type="InterPro" id="IPR001841">
    <property type="entry name" value="Znf_RING"/>
</dbReference>
<feature type="domain" description="RING-type" evidence="14">
    <location>
        <begin position="76"/>
        <end position="118"/>
    </location>
</feature>
<keyword evidence="6" id="KW-0479">Metal-binding</keyword>
<evidence type="ECO:0000256" key="2">
    <source>
        <dbReference type="ARBA" id="ARBA00004141"/>
    </source>
</evidence>
<keyword evidence="16" id="KW-1185">Reference proteome</keyword>
<dbReference type="EMBL" id="JAGPNK010000008">
    <property type="protein sequence ID" value="KAH7316812.1"/>
    <property type="molecule type" value="Genomic_DNA"/>
</dbReference>
<evidence type="ECO:0000256" key="8">
    <source>
        <dbReference type="ARBA" id="ARBA00022786"/>
    </source>
</evidence>
<dbReference type="SUPFAM" id="SSF57850">
    <property type="entry name" value="RING/U-box"/>
    <property type="match status" value="1"/>
</dbReference>
<protein>
    <recommendedName>
        <fullName evidence="3">RING-type E3 ubiquitin transferase</fullName>
        <ecNumber evidence="3">2.3.2.27</ecNumber>
    </recommendedName>
</protein>
<dbReference type="Proteomes" id="UP000813444">
    <property type="component" value="Unassembled WGS sequence"/>
</dbReference>
<keyword evidence="8" id="KW-0833">Ubl conjugation pathway</keyword>
<comment type="caution">
    <text evidence="15">The sequence shown here is derived from an EMBL/GenBank/DDBJ whole genome shotgun (WGS) entry which is preliminary data.</text>
</comment>
<keyword evidence="11 13" id="KW-0472">Membrane</keyword>
<keyword evidence="5 13" id="KW-0812">Transmembrane</keyword>
<evidence type="ECO:0000256" key="6">
    <source>
        <dbReference type="ARBA" id="ARBA00022723"/>
    </source>
</evidence>
<evidence type="ECO:0000256" key="11">
    <source>
        <dbReference type="ARBA" id="ARBA00023136"/>
    </source>
</evidence>
<dbReference type="OrthoDB" id="8062037at2759"/>
<accession>A0A8K0SR44</accession>
<sequence>MGVVAFLFLIGWVALLFFMTDLCYRRRRRMDLEASRSKSGVKALDEIAPSEPYYALMAKMIRSPGAIPYSSASNTCVICIEEYDDAATIRKLPCHHFFHSECLEKWYSRRHPNCPLCKSVYQTGFLGRLAS</sequence>
<evidence type="ECO:0000259" key="14">
    <source>
        <dbReference type="PROSITE" id="PS50089"/>
    </source>
</evidence>
<keyword evidence="4" id="KW-0808">Transferase</keyword>
<dbReference type="Gene3D" id="3.30.40.10">
    <property type="entry name" value="Zinc/RING finger domain, C3HC4 (zinc finger)"/>
    <property type="match status" value="1"/>
</dbReference>
<evidence type="ECO:0000256" key="4">
    <source>
        <dbReference type="ARBA" id="ARBA00022679"/>
    </source>
</evidence>
<keyword evidence="10 13" id="KW-1133">Transmembrane helix</keyword>
<gene>
    <name evidence="15" type="ORF">B0I35DRAFT_263986</name>
</gene>
<evidence type="ECO:0000256" key="7">
    <source>
        <dbReference type="ARBA" id="ARBA00022771"/>
    </source>
</evidence>
<comment type="catalytic activity">
    <reaction evidence="1">
        <text>S-ubiquitinyl-[E2 ubiquitin-conjugating enzyme]-L-cysteine + [acceptor protein]-L-lysine = [E2 ubiquitin-conjugating enzyme]-L-cysteine + N(6)-ubiquitinyl-[acceptor protein]-L-lysine.</text>
        <dbReference type="EC" id="2.3.2.27"/>
    </reaction>
</comment>
<evidence type="ECO:0000313" key="15">
    <source>
        <dbReference type="EMBL" id="KAH7316812.1"/>
    </source>
</evidence>
<dbReference type="EC" id="2.3.2.27" evidence="3"/>
<dbReference type="GO" id="GO:0006511">
    <property type="term" value="P:ubiquitin-dependent protein catabolic process"/>
    <property type="evidence" value="ECO:0007669"/>
    <property type="project" value="TreeGrafter"/>
</dbReference>
<evidence type="ECO:0000256" key="5">
    <source>
        <dbReference type="ARBA" id="ARBA00022692"/>
    </source>
</evidence>
<evidence type="ECO:0000256" key="12">
    <source>
        <dbReference type="PROSITE-ProRule" id="PRU00175"/>
    </source>
</evidence>
<dbReference type="PANTHER" id="PTHR45977">
    <property type="entry name" value="TARGET OF ERK KINASE MPK-1"/>
    <property type="match status" value="1"/>
</dbReference>
<dbReference type="PANTHER" id="PTHR45977:SF4">
    <property type="entry name" value="RING-TYPE DOMAIN-CONTAINING PROTEIN"/>
    <property type="match status" value="1"/>
</dbReference>
<dbReference type="SMART" id="SM00184">
    <property type="entry name" value="RING"/>
    <property type="match status" value="1"/>
</dbReference>
<dbReference type="GO" id="GO:0016567">
    <property type="term" value="P:protein ubiquitination"/>
    <property type="evidence" value="ECO:0007669"/>
    <property type="project" value="TreeGrafter"/>
</dbReference>
<keyword evidence="9" id="KW-0862">Zinc</keyword>
<dbReference type="SMART" id="SM00744">
    <property type="entry name" value="RINGv"/>
    <property type="match status" value="1"/>
</dbReference>
<dbReference type="GO" id="GO:0061630">
    <property type="term" value="F:ubiquitin protein ligase activity"/>
    <property type="evidence" value="ECO:0007669"/>
    <property type="project" value="UniProtKB-EC"/>
</dbReference>
<dbReference type="InterPro" id="IPR013083">
    <property type="entry name" value="Znf_RING/FYVE/PHD"/>
</dbReference>
<dbReference type="GO" id="GO:0008270">
    <property type="term" value="F:zinc ion binding"/>
    <property type="evidence" value="ECO:0007669"/>
    <property type="project" value="UniProtKB-KW"/>
</dbReference>
<evidence type="ECO:0000256" key="1">
    <source>
        <dbReference type="ARBA" id="ARBA00000900"/>
    </source>
</evidence>
<organism evidence="15 16">
    <name type="scientific">Stachybotrys elegans</name>
    <dbReference type="NCBI Taxonomy" id="80388"/>
    <lineage>
        <taxon>Eukaryota</taxon>
        <taxon>Fungi</taxon>
        <taxon>Dikarya</taxon>
        <taxon>Ascomycota</taxon>
        <taxon>Pezizomycotina</taxon>
        <taxon>Sordariomycetes</taxon>
        <taxon>Hypocreomycetidae</taxon>
        <taxon>Hypocreales</taxon>
        <taxon>Stachybotryaceae</taxon>
        <taxon>Stachybotrys</taxon>
    </lineage>
</organism>
<proteinExistence type="predicted"/>